<feature type="compositionally biased region" description="Polar residues" evidence="1">
    <location>
        <begin position="899"/>
        <end position="909"/>
    </location>
</feature>
<feature type="compositionally biased region" description="Basic and acidic residues" evidence="1">
    <location>
        <begin position="555"/>
        <end position="598"/>
    </location>
</feature>
<feature type="compositionally biased region" description="Basic and acidic residues" evidence="1">
    <location>
        <begin position="138"/>
        <end position="159"/>
    </location>
</feature>
<dbReference type="Proteomes" id="UP000027730">
    <property type="component" value="Unassembled WGS sequence"/>
</dbReference>
<organism evidence="3 4">
    <name type="scientific">Aureobasidium namibiae CBS 147.97</name>
    <dbReference type="NCBI Taxonomy" id="1043004"/>
    <lineage>
        <taxon>Eukaryota</taxon>
        <taxon>Fungi</taxon>
        <taxon>Dikarya</taxon>
        <taxon>Ascomycota</taxon>
        <taxon>Pezizomycotina</taxon>
        <taxon>Dothideomycetes</taxon>
        <taxon>Dothideomycetidae</taxon>
        <taxon>Dothideales</taxon>
        <taxon>Saccotheciaceae</taxon>
        <taxon>Aureobasidium</taxon>
    </lineage>
</organism>
<keyword evidence="4" id="KW-1185">Reference proteome</keyword>
<evidence type="ECO:0000259" key="2">
    <source>
        <dbReference type="PROSITE" id="PS50090"/>
    </source>
</evidence>
<dbReference type="InterPro" id="IPR001005">
    <property type="entry name" value="SANT/Myb"/>
</dbReference>
<feature type="compositionally biased region" description="Polar residues" evidence="1">
    <location>
        <begin position="267"/>
        <end position="285"/>
    </location>
</feature>
<dbReference type="EMBL" id="KL584704">
    <property type="protein sequence ID" value="KEQ75803.1"/>
    <property type="molecule type" value="Genomic_DNA"/>
</dbReference>
<feature type="compositionally biased region" description="Low complexity" evidence="1">
    <location>
        <begin position="938"/>
        <end position="949"/>
    </location>
</feature>
<feature type="region of interest" description="Disordered" evidence="1">
    <location>
        <begin position="613"/>
        <end position="634"/>
    </location>
</feature>
<dbReference type="SMART" id="SM00717">
    <property type="entry name" value="SANT"/>
    <property type="match status" value="3"/>
</dbReference>
<feature type="compositionally biased region" description="Basic and acidic residues" evidence="1">
    <location>
        <begin position="291"/>
        <end position="302"/>
    </location>
</feature>
<feature type="compositionally biased region" description="Basic residues" evidence="1">
    <location>
        <begin position="1233"/>
        <end position="1247"/>
    </location>
</feature>
<proteinExistence type="predicted"/>
<feature type="domain" description="Myb-like" evidence="2">
    <location>
        <begin position="369"/>
        <end position="407"/>
    </location>
</feature>
<feature type="compositionally biased region" description="Polar residues" evidence="1">
    <location>
        <begin position="1153"/>
        <end position="1168"/>
    </location>
</feature>
<feature type="compositionally biased region" description="Basic and acidic residues" evidence="1">
    <location>
        <begin position="957"/>
        <end position="973"/>
    </location>
</feature>
<feature type="compositionally biased region" description="Polar residues" evidence="1">
    <location>
        <begin position="217"/>
        <end position="227"/>
    </location>
</feature>
<feature type="compositionally biased region" description="Low complexity" evidence="1">
    <location>
        <begin position="659"/>
        <end position="671"/>
    </location>
</feature>
<feature type="compositionally biased region" description="Acidic residues" evidence="1">
    <location>
        <begin position="1514"/>
        <end position="1531"/>
    </location>
</feature>
<feature type="compositionally biased region" description="Polar residues" evidence="1">
    <location>
        <begin position="1073"/>
        <end position="1090"/>
    </location>
</feature>
<feature type="compositionally biased region" description="Acidic residues" evidence="1">
    <location>
        <begin position="996"/>
        <end position="1012"/>
    </location>
</feature>
<feature type="compositionally biased region" description="Polar residues" evidence="1">
    <location>
        <begin position="1192"/>
        <end position="1203"/>
    </location>
</feature>
<name>A0A074WRM6_9PEZI</name>
<evidence type="ECO:0000256" key="1">
    <source>
        <dbReference type="SAM" id="MobiDB-lite"/>
    </source>
</evidence>
<feature type="compositionally biased region" description="Polar residues" evidence="1">
    <location>
        <begin position="986"/>
        <end position="995"/>
    </location>
</feature>
<feature type="region of interest" description="Disordered" evidence="1">
    <location>
        <begin position="132"/>
        <end position="177"/>
    </location>
</feature>
<feature type="region of interest" description="Disordered" evidence="1">
    <location>
        <begin position="808"/>
        <end position="832"/>
    </location>
</feature>
<feature type="compositionally biased region" description="Polar residues" evidence="1">
    <location>
        <begin position="1047"/>
        <end position="1060"/>
    </location>
</feature>
<feature type="region of interest" description="Disordered" evidence="1">
    <location>
        <begin position="1489"/>
        <end position="1558"/>
    </location>
</feature>
<gene>
    <name evidence="3" type="ORF">M436DRAFT_79080</name>
</gene>
<feature type="region of interest" description="Disordered" evidence="1">
    <location>
        <begin position="530"/>
        <end position="598"/>
    </location>
</feature>
<feature type="compositionally biased region" description="Basic and acidic residues" evidence="1">
    <location>
        <begin position="539"/>
        <end position="548"/>
    </location>
</feature>
<feature type="compositionally biased region" description="Polar residues" evidence="1">
    <location>
        <begin position="1015"/>
        <end position="1029"/>
    </location>
</feature>
<reference evidence="3 4" key="1">
    <citation type="journal article" date="2014" name="BMC Genomics">
        <title>Genome sequencing of four Aureobasidium pullulans varieties: biotechnological potential, stress tolerance, and description of new species.</title>
        <authorList>
            <person name="Gostin Ar C."/>
            <person name="Ohm R.A."/>
            <person name="Kogej T."/>
            <person name="Sonjak S."/>
            <person name="Turk M."/>
            <person name="Zajc J."/>
            <person name="Zalar P."/>
            <person name="Grube M."/>
            <person name="Sun H."/>
            <person name="Han J."/>
            <person name="Sharma A."/>
            <person name="Chiniquy J."/>
            <person name="Ngan C.Y."/>
            <person name="Lipzen A."/>
            <person name="Barry K."/>
            <person name="Grigoriev I.V."/>
            <person name="Gunde-Cimerman N."/>
        </authorList>
    </citation>
    <scope>NUCLEOTIDE SEQUENCE [LARGE SCALE GENOMIC DNA]</scope>
    <source>
        <strain evidence="3 4">CBS 147.97</strain>
    </source>
</reference>
<feature type="region of interest" description="Disordered" evidence="1">
    <location>
        <begin position="216"/>
        <end position="309"/>
    </location>
</feature>
<feature type="compositionally biased region" description="Basic and acidic residues" evidence="1">
    <location>
        <begin position="1279"/>
        <end position="1289"/>
    </location>
</feature>
<evidence type="ECO:0000313" key="3">
    <source>
        <dbReference type="EMBL" id="KEQ75803.1"/>
    </source>
</evidence>
<dbReference type="RefSeq" id="XP_013430448.1">
    <property type="nucleotide sequence ID" value="XM_013574994.1"/>
</dbReference>
<dbReference type="CDD" id="cd00167">
    <property type="entry name" value="SANT"/>
    <property type="match status" value="1"/>
</dbReference>
<accession>A0A074WRM6</accession>
<dbReference type="OrthoDB" id="5428259at2759"/>
<feature type="compositionally biased region" description="Basic and acidic residues" evidence="1">
    <location>
        <begin position="1093"/>
        <end position="1105"/>
    </location>
</feature>
<evidence type="ECO:0000313" key="4">
    <source>
        <dbReference type="Proteomes" id="UP000027730"/>
    </source>
</evidence>
<feature type="region of interest" description="Disordered" evidence="1">
    <location>
        <begin position="938"/>
        <end position="1403"/>
    </location>
</feature>
<feature type="compositionally biased region" description="Low complexity" evidence="1">
    <location>
        <begin position="1143"/>
        <end position="1152"/>
    </location>
</feature>
<feature type="region of interest" description="Disordered" evidence="1">
    <location>
        <begin position="646"/>
        <end position="734"/>
    </location>
</feature>
<feature type="compositionally biased region" description="Low complexity" evidence="1">
    <location>
        <begin position="813"/>
        <end position="824"/>
    </location>
</feature>
<sequence length="1558" mass="172171">MRITVWVLRPPEAPEGDIEKLALVVNPDDTFQQVWTRFQQRYKENYSRGRRNDCYIKKIQDSTGADIDMRDTVQDILGEFPPTERIVHVQQLLHGRDDTVPFDSYLHPPIVAPTAQEQENINRRRTELDRYGTTLDNLHPDRPVESHERPAEKRLDKDGFAMPALPPRTRVARSDQAIPSSQLLSQDSYEDHLVQSPELGSPQKVFKAVQRLATPSRAANTASQYTTLDAVPSAQKPPTAYARNRKSSAEVPVDSEPALDSADPISEDSQPRLSSSISQTPARSSKSNKRKSLDSSETRDINARNLSKPWTEDEKDMLIDGLAKGLNPAEMKPNFPNRSVDSIRKKAAAMTKDNPLVVQQRKASLAATWTEDEDTYFIRAIRSNQAWKTLHDHRFRNRSDDSVKHRYVENRKRLEEEDKTKLARSNYEKQLRNGNPSTGPNEKFTPEEDDFLLACRIENVEMKRVAQEFFPLRLPEQVTSRAGNLFQNAKRAAAKATPVNLGRSPSVEFLFEHDPETRERIEPQRDKAREFKKKSGNVRAKEVEDMSHRKSMLNSDKERTEERRVKGERQRRVLEASEEAQKQGDQIKRRRLNDDIKRNEDYNQRFSAWKKQAAIDERAGRPVQPCPERPMGSSIGTEILITTHTPHLASSTKRTDVLSPESGSSATSLSSQGTKKRRSSNVEVQVVIPSYKKQKTAAAAEATPRFKQSDSKASSASKVPALATPDQKAPQVMARSAMAKLGRSQVGAGSNPARDRPSVTFASFSATQPVGSNAVKSLTQDNKLRELTSPGVSTAKSLRQSKLAFLRDGQKLSTSSAKKSTPASVGRSSTVSATPRAHIAIDDSIFISSDEESSYDDKDITDEELNAVAERSEAMYSSSPVKSPQRKNVEASMQHHQRSLASPTASDLRSSPPVAPTPRSKIGVLLGTAALQSAMKSGSSFSSAVPSVPITKLSSSTHREPRKKLDTPVEHNDLTATQGDALPQFEMSTAENAVSDQEEEEEEEDNFMMEEDQIQHATHSTPVLPSSSPEAGAQDNIRTAIPDQNADVDTSPTGDDSGQLATERLGPIIPVASNHNTSNNEKENSPQMNSDTDDVKKIDCYRSDSSDVQPEGDWPSVPSDREAALLKPPTKPFHPPISTTERAPNADAAAPPRSQSQIIPDKASTASKENGIAEQAMSILTSSPSKAVKVPSTASHLQETSPLSPFKSKGLFEGPSTYPAAHSSKTSPEHASGSKKARRSQGRRKGSRILDDAESFMPPQLNPLPDLLKGGGLRKQIKKPVENGHETITKEPVATNLSEHDSIADPPSIARTTANSKRSVGRSKGKRPSLSVEESVKTMLEKGQALGNHPQAPPVSQKRKIDQPASTQPVKKVAPNFVVKNFASSQPANDPNDGRVINPHAFDWDNAQDSAELIRQADQRMRDAANMAPEDFWKQSNLNNVNEEQILSHMIAQGVKRSMERRKRERGNVAVVEEVDDFAAIMPATQPIQRSVSAIGHTPRPATQPVMRVSHQDSDDESSSSEDDDSEEETTEQSLENLAKKAEADREERRGVNALPYW</sequence>
<dbReference type="STRING" id="1043004.A0A074WRM6"/>
<feature type="compositionally biased region" description="Basic and acidic residues" evidence="1">
    <location>
        <begin position="1538"/>
        <end position="1551"/>
    </location>
</feature>
<dbReference type="PROSITE" id="PS50090">
    <property type="entry name" value="MYB_LIKE"/>
    <property type="match status" value="1"/>
</dbReference>
<feature type="region of interest" description="Disordered" evidence="1">
    <location>
        <begin position="868"/>
        <end position="920"/>
    </location>
</feature>
<protein>
    <recommendedName>
        <fullName evidence="2">Myb-like domain-containing protein</fullName>
    </recommendedName>
</protein>
<dbReference type="GeneID" id="25416367"/>
<dbReference type="HOGENOM" id="CLU_246050_0_0_1"/>